<reference evidence="2" key="1">
    <citation type="submission" date="2017-01" db="EMBL/GenBank/DDBJ databases">
        <authorList>
            <person name="Wang Y."/>
            <person name="White M."/>
            <person name="Kvist S."/>
            <person name="Moncalvo J.-M."/>
        </authorList>
    </citation>
    <scope>NUCLEOTIDE SEQUENCE [LARGE SCALE GENOMIC DNA]</scope>
    <source>
        <strain evidence="2">ID-206-W2</strain>
    </source>
</reference>
<keyword evidence="2" id="KW-1185">Reference proteome</keyword>
<feature type="non-terminal residue" evidence="1">
    <location>
        <position position="40"/>
    </location>
</feature>
<proteinExistence type="predicted"/>
<evidence type="ECO:0000313" key="1">
    <source>
        <dbReference type="EMBL" id="OMJ30182.1"/>
    </source>
</evidence>
<evidence type="ECO:0000313" key="2">
    <source>
        <dbReference type="Proteomes" id="UP000187429"/>
    </source>
</evidence>
<name>A0A1R1YTG1_9FUNG</name>
<dbReference type="Proteomes" id="UP000187429">
    <property type="component" value="Unassembled WGS sequence"/>
</dbReference>
<comment type="caution">
    <text evidence="1">The sequence shown here is derived from an EMBL/GenBank/DDBJ whole genome shotgun (WGS) entry which is preliminary data.</text>
</comment>
<gene>
    <name evidence="1" type="ORF">AYI69_g274</name>
</gene>
<dbReference type="EMBL" id="LSSM01000064">
    <property type="protein sequence ID" value="OMJ30182.1"/>
    <property type="molecule type" value="Genomic_DNA"/>
</dbReference>
<protein>
    <submittedName>
        <fullName evidence="1">Uncharacterized protein</fullName>
    </submittedName>
</protein>
<organism evidence="1 2">
    <name type="scientific">Smittium culicis</name>
    <dbReference type="NCBI Taxonomy" id="133412"/>
    <lineage>
        <taxon>Eukaryota</taxon>
        <taxon>Fungi</taxon>
        <taxon>Fungi incertae sedis</taxon>
        <taxon>Zoopagomycota</taxon>
        <taxon>Kickxellomycotina</taxon>
        <taxon>Harpellomycetes</taxon>
        <taxon>Harpellales</taxon>
        <taxon>Legeriomycetaceae</taxon>
        <taxon>Smittium</taxon>
    </lineage>
</organism>
<accession>A0A1R1YTG1</accession>
<sequence length="40" mass="4951">MVIRKPVKRARMLFSDVLKRKDPQYITPEVQKRYEVDYPR</sequence>
<dbReference type="AlphaFoldDB" id="A0A1R1YTG1"/>